<evidence type="ECO:0000313" key="2">
    <source>
        <dbReference type="EMBL" id="SDJ20817.1"/>
    </source>
</evidence>
<dbReference type="InterPro" id="IPR009061">
    <property type="entry name" value="DNA-bd_dom_put_sf"/>
</dbReference>
<reference evidence="2 3" key="1">
    <citation type="submission" date="2016-10" db="EMBL/GenBank/DDBJ databases">
        <authorList>
            <person name="de Groot N.N."/>
        </authorList>
    </citation>
    <scope>NUCLEOTIDE SEQUENCE [LARGE SCALE GENOMIC DNA]</scope>
    <source>
        <strain evidence="2 3">DSM 21771</strain>
    </source>
</reference>
<proteinExistence type="predicted"/>
<dbReference type="Proteomes" id="UP000198853">
    <property type="component" value="Unassembled WGS sequence"/>
</dbReference>
<dbReference type="Pfam" id="PF12728">
    <property type="entry name" value="HTH_17"/>
    <property type="match status" value="1"/>
</dbReference>
<dbReference type="InterPro" id="IPR041657">
    <property type="entry name" value="HTH_17"/>
</dbReference>
<dbReference type="RefSeq" id="WP_090399729.1">
    <property type="nucleotide sequence ID" value="NZ_FNEN01000020.1"/>
</dbReference>
<sequence>MNQTMDVKECAEYLHVHPDTIYTMVRQKELPHFRVRSRIFFTKYRVDQWIADQDTMTAI</sequence>
<dbReference type="SUPFAM" id="SSF46955">
    <property type="entry name" value="Putative DNA-binding domain"/>
    <property type="match status" value="1"/>
</dbReference>
<dbReference type="NCBIfam" id="TIGR01764">
    <property type="entry name" value="excise"/>
    <property type="match status" value="1"/>
</dbReference>
<name>A0A1G8RV34_9BACI</name>
<accession>A0A1G8RV34</accession>
<evidence type="ECO:0000259" key="1">
    <source>
        <dbReference type="Pfam" id="PF12728"/>
    </source>
</evidence>
<protein>
    <submittedName>
        <fullName evidence="2">DNA binding domain-containing protein, excisionase family</fullName>
    </submittedName>
</protein>
<dbReference type="AlphaFoldDB" id="A0A1G8RV34"/>
<organism evidence="2 3">
    <name type="scientific">Natribacillus halophilus</name>
    <dbReference type="NCBI Taxonomy" id="549003"/>
    <lineage>
        <taxon>Bacteria</taxon>
        <taxon>Bacillati</taxon>
        <taxon>Bacillota</taxon>
        <taxon>Bacilli</taxon>
        <taxon>Bacillales</taxon>
        <taxon>Bacillaceae</taxon>
        <taxon>Natribacillus</taxon>
    </lineage>
</organism>
<keyword evidence="3" id="KW-1185">Reference proteome</keyword>
<dbReference type="GO" id="GO:0003677">
    <property type="term" value="F:DNA binding"/>
    <property type="evidence" value="ECO:0007669"/>
    <property type="project" value="InterPro"/>
</dbReference>
<feature type="domain" description="Helix-turn-helix" evidence="1">
    <location>
        <begin position="5"/>
        <end position="53"/>
    </location>
</feature>
<dbReference type="InterPro" id="IPR010093">
    <property type="entry name" value="SinI_DNA-bd"/>
</dbReference>
<dbReference type="OrthoDB" id="515428at2"/>
<gene>
    <name evidence="2" type="ORF">SAMN04488123_12064</name>
</gene>
<dbReference type="EMBL" id="FNEN01000020">
    <property type="protein sequence ID" value="SDJ20817.1"/>
    <property type="molecule type" value="Genomic_DNA"/>
</dbReference>
<evidence type="ECO:0000313" key="3">
    <source>
        <dbReference type="Proteomes" id="UP000198853"/>
    </source>
</evidence>